<keyword evidence="6" id="KW-0406">Ion transport</keyword>
<dbReference type="VEuPathDB" id="FungiDB:VP01_3262g1"/>
<evidence type="ECO:0000313" key="9">
    <source>
        <dbReference type="EMBL" id="KNZ53368.1"/>
    </source>
</evidence>
<evidence type="ECO:0000256" key="2">
    <source>
        <dbReference type="ARBA" id="ARBA00022448"/>
    </source>
</evidence>
<keyword evidence="10" id="KW-1185">Reference proteome</keyword>
<sequence length="544" mass="61316">MNNVRNPAGSVVGRTATTRGDQSLHDPFRQAPFTHFIKSSTFWKTWPSVCFFVLEAGIIALLNRPTKSLSVSTTILTVLGKDLSLTIKFLLTHEKREGSTVIGFAISYRTSSAYSQYNEARKAWGNVIHHSRTLSRLIWLHLPNELTPHTAKDPATENEKLRAMIEKKTMVNLVQAFSVSLKHYLRGEYGIYYEDLYHLTCILPKYNQVGPKAFSGIPQLPGKFGSQDSSFVVEVEKAYSIGSEDGLPRPASLFQVPTVQPADPMNPPTELLPGYNPPRNTVYDHLPFLKIFRTLAKGSMNFSGLRQASDRRYCPEENIPLEILWHMSLYLSALQARKVIELCAYYKHVQCNAGRPFRRACQCREGPYNPHTVWLSRTSEGNKKNHTIIWGYLTFLPFQLIGTFKKITVPATGLIAFAFLGFLQIGEDIENPFGYASNDLDLDHFCKDIILRELDELTYDKLPRLHIPRSTPPTDPMSFVLTSSNMPLFGTGCFQTASEMSNSLMASDLEYLLSEPTRVKQEASWAGTKDSGKTQTVINIKNKT</sequence>
<name>A0A0L6UXW4_9BASI</name>
<dbReference type="InterPro" id="IPR044669">
    <property type="entry name" value="YneE/VCCN1/2-like"/>
</dbReference>
<dbReference type="Proteomes" id="UP000037035">
    <property type="component" value="Unassembled WGS sequence"/>
</dbReference>
<keyword evidence="2" id="KW-0813">Transport</keyword>
<proteinExistence type="predicted"/>
<feature type="region of interest" description="Disordered" evidence="8">
    <location>
        <begin position="1"/>
        <end position="23"/>
    </location>
</feature>
<comment type="caution">
    <text evidence="9">The sequence shown here is derived from an EMBL/GenBank/DDBJ whole genome shotgun (WGS) entry which is preliminary data.</text>
</comment>
<evidence type="ECO:0000313" key="10">
    <source>
        <dbReference type="Proteomes" id="UP000037035"/>
    </source>
</evidence>
<evidence type="ECO:0000256" key="8">
    <source>
        <dbReference type="SAM" id="MobiDB-lite"/>
    </source>
</evidence>
<gene>
    <name evidence="9" type="ORF">VP01_3262g1</name>
</gene>
<dbReference type="GO" id="GO:0005254">
    <property type="term" value="F:chloride channel activity"/>
    <property type="evidence" value="ECO:0007669"/>
    <property type="project" value="InterPro"/>
</dbReference>
<keyword evidence="7" id="KW-0472">Membrane</keyword>
<keyword evidence="4" id="KW-0812">Transmembrane</keyword>
<comment type="subcellular location">
    <subcellularLocation>
        <location evidence="1">Cell membrane</location>
        <topology evidence="1">Multi-pass membrane protein</topology>
    </subcellularLocation>
</comment>
<evidence type="ECO:0000256" key="1">
    <source>
        <dbReference type="ARBA" id="ARBA00004651"/>
    </source>
</evidence>
<evidence type="ECO:0000256" key="3">
    <source>
        <dbReference type="ARBA" id="ARBA00022475"/>
    </source>
</evidence>
<evidence type="ECO:0000256" key="4">
    <source>
        <dbReference type="ARBA" id="ARBA00022692"/>
    </source>
</evidence>
<keyword evidence="5" id="KW-1133">Transmembrane helix</keyword>
<organism evidence="9 10">
    <name type="scientific">Puccinia sorghi</name>
    <dbReference type="NCBI Taxonomy" id="27349"/>
    <lineage>
        <taxon>Eukaryota</taxon>
        <taxon>Fungi</taxon>
        <taxon>Dikarya</taxon>
        <taxon>Basidiomycota</taxon>
        <taxon>Pucciniomycotina</taxon>
        <taxon>Pucciniomycetes</taxon>
        <taxon>Pucciniales</taxon>
        <taxon>Pucciniaceae</taxon>
        <taxon>Puccinia</taxon>
    </lineage>
</organism>
<accession>A0A0L6UXW4</accession>
<dbReference type="OrthoDB" id="1368at2759"/>
<dbReference type="GO" id="GO:0005886">
    <property type="term" value="C:plasma membrane"/>
    <property type="evidence" value="ECO:0007669"/>
    <property type="project" value="UniProtKB-SubCell"/>
</dbReference>
<evidence type="ECO:0000256" key="7">
    <source>
        <dbReference type="ARBA" id="ARBA00023136"/>
    </source>
</evidence>
<dbReference type="PANTHER" id="PTHR33281">
    <property type="entry name" value="UPF0187 PROTEIN YNEE"/>
    <property type="match status" value="1"/>
</dbReference>
<dbReference type="PANTHER" id="PTHR33281:SF19">
    <property type="entry name" value="VOLTAGE-DEPENDENT ANION CHANNEL-FORMING PROTEIN YNEE"/>
    <property type="match status" value="1"/>
</dbReference>
<dbReference type="Pfam" id="PF25539">
    <property type="entry name" value="Bestrophin_2"/>
    <property type="match status" value="2"/>
</dbReference>
<evidence type="ECO:0000256" key="6">
    <source>
        <dbReference type="ARBA" id="ARBA00023065"/>
    </source>
</evidence>
<dbReference type="AlphaFoldDB" id="A0A0L6UXW4"/>
<dbReference type="STRING" id="27349.A0A0L6UXW4"/>
<protein>
    <submittedName>
        <fullName evidence="9">Uncharacterized protein</fullName>
    </submittedName>
</protein>
<keyword evidence="3" id="KW-1003">Cell membrane</keyword>
<reference evidence="9 10" key="1">
    <citation type="submission" date="2015-08" db="EMBL/GenBank/DDBJ databases">
        <title>Next Generation Sequencing and Analysis of the Genome of Puccinia sorghi L Schw, the Causal Agent of Maize Common Rust.</title>
        <authorList>
            <person name="Rochi L."/>
            <person name="Burguener G."/>
            <person name="Darino M."/>
            <person name="Turjanski A."/>
            <person name="Kreff E."/>
            <person name="Dieguez M.J."/>
            <person name="Sacco F."/>
        </authorList>
    </citation>
    <scope>NUCLEOTIDE SEQUENCE [LARGE SCALE GENOMIC DNA]</scope>
    <source>
        <strain evidence="9 10">RO10H11247</strain>
    </source>
</reference>
<evidence type="ECO:0000256" key="5">
    <source>
        <dbReference type="ARBA" id="ARBA00022989"/>
    </source>
</evidence>
<dbReference type="EMBL" id="LAVV01008238">
    <property type="protein sequence ID" value="KNZ53368.1"/>
    <property type="molecule type" value="Genomic_DNA"/>
</dbReference>